<sequence length="492" mass="52476">MRKSSSAQAAGAARASSRQPVRRLRARAGHLPAQYLEGGDGERPLFDYRREDFQELVEETMRQAKALGATAVVAEVSESSGLALTVRKGKVETIEQTRDKGLGVSVYVGQRRGHASTSDFSPQALARTVRAAYDIASITGEDPFAGLPDERRLARGENDVSGLALFQPWHISVPQAIELAREIEAASFAVSPQIANSDGASVSVGHGHFLSANSLGFCDGFAHSRHTLSVGPIARRGRDMQRDGWYSSARSPADLASPEALGRYAAERALSRLGARKLSTRKVPVLFEAPLALGLLGSLVQALSGSALYRQASFLVDSLGKRIFPNHIDIVEDPFIPGAMGTGPFDDEGVATAARDVVKGGRLKGYFLSSYSARKLGMQTTGNAGGSHNLRLSSRLTARGDNFARMLKKMGTGLLVTEVMGQGVNYVTGDYSRGASGFWVENGEIQYPVEEITIAGNLADMYRGIVAVGNDELTRGTKTCGSVLIEEMAVAG</sequence>
<dbReference type="eggNOG" id="COG0312">
    <property type="taxonomic scope" value="Bacteria"/>
</dbReference>
<dbReference type="InterPro" id="IPR036059">
    <property type="entry name" value="TldD/PmbA_sf"/>
</dbReference>
<evidence type="ECO:0000256" key="2">
    <source>
        <dbReference type="SAM" id="MobiDB-lite"/>
    </source>
</evidence>
<protein>
    <submittedName>
        <fullName evidence="6">TldD/PmbA family protein</fullName>
    </submittedName>
</protein>
<feature type="compositionally biased region" description="Low complexity" evidence="2">
    <location>
        <begin position="1"/>
        <end position="19"/>
    </location>
</feature>
<dbReference type="Proteomes" id="UP000011021">
    <property type="component" value="Unassembled WGS sequence"/>
</dbReference>
<dbReference type="EMBL" id="AEQP01000002">
    <property type="protein sequence ID" value="EFV95614.1"/>
    <property type="molecule type" value="Genomic_DNA"/>
</dbReference>
<dbReference type="RefSeq" id="WP_005672542.1">
    <property type="nucleotide sequence ID" value="NZ_CP146288.1"/>
</dbReference>
<feature type="region of interest" description="Disordered" evidence="2">
    <location>
        <begin position="1"/>
        <end position="22"/>
    </location>
</feature>
<comment type="similarity">
    <text evidence="1">Belongs to the peptidase U62 family.</text>
</comment>
<accession>E7RV10</accession>
<reference evidence="6 7" key="1">
    <citation type="submission" date="2010-12" db="EMBL/GenBank/DDBJ databases">
        <authorList>
            <person name="Muzny D."/>
            <person name="Qin X."/>
            <person name="Deng J."/>
            <person name="Jiang H."/>
            <person name="Liu Y."/>
            <person name="Qu J."/>
            <person name="Song X.-Z."/>
            <person name="Zhang L."/>
            <person name="Thornton R."/>
            <person name="Coyle M."/>
            <person name="Francisco L."/>
            <person name="Jackson L."/>
            <person name="Javaid M."/>
            <person name="Korchina V."/>
            <person name="Kovar C."/>
            <person name="Mata R."/>
            <person name="Mathew T."/>
            <person name="Ngo R."/>
            <person name="Nguyen L."/>
            <person name="Nguyen N."/>
            <person name="Okwuonu G."/>
            <person name="Ongeri F."/>
            <person name="Pham C."/>
            <person name="Simmons D."/>
            <person name="Wilczek-Boney K."/>
            <person name="Hale W."/>
            <person name="Jakkamsetti A."/>
            <person name="Pham P."/>
            <person name="Ruth R."/>
            <person name="San Lucas F."/>
            <person name="Warren J."/>
            <person name="Zhang J."/>
            <person name="Zhao Z."/>
            <person name="Zhou C."/>
            <person name="Zhu D."/>
            <person name="Lee S."/>
            <person name="Bess C."/>
            <person name="Blankenburg K."/>
            <person name="Forbes L."/>
            <person name="Fu Q."/>
            <person name="Gubbala S."/>
            <person name="Hirani K."/>
            <person name="Jayaseelan J.C."/>
            <person name="Lara F."/>
            <person name="Munidasa M."/>
            <person name="Palculict T."/>
            <person name="Patil S."/>
            <person name="Pu L.-L."/>
            <person name="Saada N."/>
            <person name="Tang L."/>
            <person name="Weissenberger G."/>
            <person name="Zhu Y."/>
            <person name="Hemphill L."/>
            <person name="Shang Y."/>
            <person name="Youmans B."/>
            <person name="Ayvaz T."/>
            <person name="Ross M."/>
            <person name="Santibanez J."/>
            <person name="Aqrawi P."/>
            <person name="Gross S."/>
            <person name="Joshi V."/>
            <person name="Fowler G."/>
            <person name="Nazareth L."/>
            <person name="Reid J."/>
            <person name="Worley K."/>
            <person name="Petrosino J."/>
            <person name="Highlander S."/>
            <person name="Gibbs R."/>
        </authorList>
    </citation>
    <scope>NUCLEOTIDE SEQUENCE [LARGE SCALE GENOMIC DNA]</scope>
    <source>
        <strain evidence="6 7">ATCC 51599</strain>
    </source>
</reference>
<evidence type="ECO:0000259" key="4">
    <source>
        <dbReference type="Pfam" id="PF19289"/>
    </source>
</evidence>
<feature type="domain" description="Metalloprotease TldD/E C-terminal" evidence="4">
    <location>
        <begin position="280"/>
        <end position="492"/>
    </location>
</feature>
<organism evidence="6 7">
    <name type="scientific">Lautropia mirabilis ATCC 51599</name>
    <dbReference type="NCBI Taxonomy" id="887898"/>
    <lineage>
        <taxon>Bacteria</taxon>
        <taxon>Pseudomonadati</taxon>
        <taxon>Pseudomonadota</taxon>
        <taxon>Betaproteobacteria</taxon>
        <taxon>Burkholderiales</taxon>
        <taxon>Burkholderiaceae</taxon>
        <taxon>Lautropia</taxon>
    </lineage>
</organism>
<evidence type="ECO:0000259" key="5">
    <source>
        <dbReference type="Pfam" id="PF19290"/>
    </source>
</evidence>
<feature type="domain" description="Metalloprotease TldD/E N-terminal" evidence="3">
    <location>
        <begin position="76"/>
        <end position="136"/>
    </location>
</feature>
<dbReference type="InterPro" id="IPR035068">
    <property type="entry name" value="TldD/PmbA_N"/>
</dbReference>
<dbReference type="Pfam" id="PF19289">
    <property type="entry name" value="PmbA_TldD_3rd"/>
    <property type="match status" value="1"/>
</dbReference>
<proteinExistence type="inferred from homology"/>
<dbReference type="AlphaFoldDB" id="E7RV10"/>
<evidence type="ECO:0000259" key="3">
    <source>
        <dbReference type="Pfam" id="PF01523"/>
    </source>
</evidence>
<dbReference type="SUPFAM" id="SSF111283">
    <property type="entry name" value="Putative modulator of DNA gyrase, PmbA/TldD"/>
    <property type="match status" value="1"/>
</dbReference>
<gene>
    <name evidence="6" type="ORF">HMPREF0551_0522</name>
</gene>
<dbReference type="GO" id="GO:0008237">
    <property type="term" value="F:metallopeptidase activity"/>
    <property type="evidence" value="ECO:0007669"/>
    <property type="project" value="InterPro"/>
</dbReference>
<name>E7RV10_9BURK</name>
<evidence type="ECO:0000313" key="6">
    <source>
        <dbReference type="EMBL" id="EFV95614.1"/>
    </source>
</evidence>
<dbReference type="HOGENOM" id="CLU_026425_0_0_4"/>
<dbReference type="PANTHER" id="PTHR43421:SF1">
    <property type="entry name" value="METALLOPROTEASE PMBA"/>
    <property type="match status" value="1"/>
</dbReference>
<dbReference type="GO" id="GO:0006508">
    <property type="term" value="P:proteolysis"/>
    <property type="evidence" value="ECO:0007669"/>
    <property type="project" value="InterPro"/>
</dbReference>
<dbReference type="NCBIfam" id="NF008268">
    <property type="entry name" value="PRK11040.1"/>
    <property type="match status" value="1"/>
</dbReference>
<dbReference type="InterPro" id="IPR045569">
    <property type="entry name" value="Metalloprtase-TldD/E_C"/>
</dbReference>
<keyword evidence="7" id="KW-1185">Reference proteome</keyword>
<dbReference type="Pfam" id="PF19290">
    <property type="entry name" value="PmbA_TldD_2nd"/>
    <property type="match status" value="1"/>
</dbReference>
<dbReference type="GO" id="GO:0005829">
    <property type="term" value="C:cytosol"/>
    <property type="evidence" value="ECO:0007669"/>
    <property type="project" value="TreeGrafter"/>
</dbReference>
<feature type="domain" description="Metalloprotease TldD/E central" evidence="5">
    <location>
        <begin position="168"/>
        <end position="273"/>
    </location>
</feature>
<dbReference type="Pfam" id="PF01523">
    <property type="entry name" value="PmbA_TldD_1st"/>
    <property type="match status" value="1"/>
</dbReference>
<dbReference type="InterPro" id="IPR045570">
    <property type="entry name" value="Metalloprtase-TldD/E_cen_dom"/>
</dbReference>
<comment type="caution">
    <text evidence="6">The sequence shown here is derived from an EMBL/GenBank/DDBJ whole genome shotgun (WGS) entry which is preliminary data.</text>
</comment>
<evidence type="ECO:0000256" key="1">
    <source>
        <dbReference type="ARBA" id="ARBA00005836"/>
    </source>
</evidence>
<dbReference type="STRING" id="887898.HMPREF0551_0522"/>
<dbReference type="InterPro" id="IPR002510">
    <property type="entry name" value="Metalloprtase-TldD/E_N"/>
</dbReference>
<dbReference type="InterPro" id="IPR047657">
    <property type="entry name" value="PmbA"/>
</dbReference>
<dbReference type="PANTHER" id="PTHR43421">
    <property type="entry name" value="METALLOPROTEASE PMBA"/>
    <property type="match status" value="1"/>
</dbReference>
<evidence type="ECO:0000313" key="7">
    <source>
        <dbReference type="Proteomes" id="UP000011021"/>
    </source>
</evidence>
<dbReference type="Gene3D" id="3.30.2290.10">
    <property type="entry name" value="PmbA/TldD superfamily"/>
    <property type="match status" value="1"/>
</dbReference>